<dbReference type="SUPFAM" id="SSF51735">
    <property type="entry name" value="NAD(P)-binding Rossmann-fold domains"/>
    <property type="match status" value="1"/>
</dbReference>
<dbReference type="Gene3D" id="3.90.25.10">
    <property type="entry name" value="UDP-galactose 4-epimerase, domain 1"/>
    <property type="match status" value="1"/>
</dbReference>
<evidence type="ECO:0000259" key="1">
    <source>
        <dbReference type="Pfam" id="PF05368"/>
    </source>
</evidence>
<comment type="caution">
    <text evidence="2">The sequence shown here is derived from an EMBL/GenBank/DDBJ whole genome shotgun (WGS) entry which is preliminary data.</text>
</comment>
<organism evidence="2 3">
    <name type="scientific">Ostreobium quekettii</name>
    <dbReference type="NCBI Taxonomy" id="121088"/>
    <lineage>
        <taxon>Eukaryota</taxon>
        <taxon>Viridiplantae</taxon>
        <taxon>Chlorophyta</taxon>
        <taxon>core chlorophytes</taxon>
        <taxon>Ulvophyceae</taxon>
        <taxon>TCBD clade</taxon>
        <taxon>Bryopsidales</taxon>
        <taxon>Ostreobineae</taxon>
        <taxon>Ostreobiaceae</taxon>
        <taxon>Ostreobium</taxon>
    </lineage>
</organism>
<dbReference type="AlphaFoldDB" id="A0A8S1J859"/>
<dbReference type="Proteomes" id="UP000708148">
    <property type="component" value="Unassembled WGS sequence"/>
</dbReference>
<sequence>MAEKLLVFGPAGNVGRQILPHVICNPKFSVCLAYHRNKPAQCDDPGVESVQVSLEDLGSVKKALSWLPDRIVFMVNLAPGTLPMAQNFVAACRAVSPSVKQIVYVSECDCDEYLRTETAFYKDQWDTVQCVLESGLPVTRIEPACFMQNIDSFFGVPNELAKGTGTLTIGMETTTPLAWIDTRDIGEAVARVLERDAGQEVGKRYRLVGDYRSMGEMAEMLCGVLNECESKPKVPYPKRLVYEQNTMEELQRGMEEAGLEPDVAKDMAIVSATMHEGHFPIFAVDNSEELEGLLRRPATRLQQYLKDNKGLWERSWASGKLDI</sequence>
<keyword evidence="3" id="KW-1185">Reference proteome</keyword>
<dbReference type="InterPro" id="IPR051604">
    <property type="entry name" value="Ergot_Alk_Oxidoreductase"/>
</dbReference>
<dbReference type="PANTHER" id="PTHR43162">
    <property type="match status" value="1"/>
</dbReference>
<gene>
    <name evidence="2" type="ORF">OSTQU699_LOCUS5057</name>
</gene>
<dbReference type="Pfam" id="PF05368">
    <property type="entry name" value="NmrA"/>
    <property type="match status" value="1"/>
</dbReference>
<accession>A0A8S1J859</accession>
<name>A0A8S1J859_9CHLO</name>
<dbReference type="InterPro" id="IPR036291">
    <property type="entry name" value="NAD(P)-bd_dom_sf"/>
</dbReference>
<feature type="domain" description="NmrA-like" evidence="1">
    <location>
        <begin position="2"/>
        <end position="251"/>
    </location>
</feature>
<evidence type="ECO:0000313" key="2">
    <source>
        <dbReference type="EMBL" id="CAD7699698.1"/>
    </source>
</evidence>
<evidence type="ECO:0000313" key="3">
    <source>
        <dbReference type="Proteomes" id="UP000708148"/>
    </source>
</evidence>
<protein>
    <recommendedName>
        <fullName evidence="1">NmrA-like domain-containing protein</fullName>
    </recommendedName>
</protein>
<proteinExistence type="predicted"/>
<dbReference type="PANTHER" id="PTHR43162:SF1">
    <property type="entry name" value="PRESTALK A DIFFERENTIATION PROTEIN A"/>
    <property type="match status" value="1"/>
</dbReference>
<dbReference type="Gene3D" id="3.40.50.720">
    <property type="entry name" value="NAD(P)-binding Rossmann-like Domain"/>
    <property type="match status" value="1"/>
</dbReference>
<dbReference type="EMBL" id="CAJHUC010001093">
    <property type="protein sequence ID" value="CAD7699698.1"/>
    <property type="molecule type" value="Genomic_DNA"/>
</dbReference>
<reference evidence="2" key="1">
    <citation type="submission" date="2020-12" db="EMBL/GenBank/DDBJ databases">
        <authorList>
            <person name="Iha C."/>
        </authorList>
    </citation>
    <scope>NUCLEOTIDE SEQUENCE</scope>
</reference>
<dbReference type="InterPro" id="IPR008030">
    <property type="entry name" value="NmrA-like"/>
</dbReference>